<accession>A0A974VYG6</accession>
<keyword evidence="2" id="KW-1185">Reference proteome</keyword>
<dbReference type="RefSeq" id="WP_206004690.1">
    <property type="nucleotide sequence ID" value="NZ_CP070617.1"/>
</dbReference>
<geneLocation type="plasmid" evidence="1 2">
    <name>unnamed2</name>
</geneLocation>
<gene>
    <name evidence="1" type="ORF">JWS13_04260</name>
</gene>
<name>A0A974VYG6_9NOCA</name>
<evidence type="ECO:0000313" key="1">
    <source>
        <dbReference type="EMBL" id="QSE87930.1"/>
    </source>
</evidence>
<dbReference type="EMBL" id="CP070617">
    <property type="protein sequence ID" value="QSE87930.1"/>
    <property type="molecule type" value="Genomic_DNA"/>
</dbReference>
<protein>
    <submittedName>
        <fullName evidence="1">Uncharacterized protein</fullName>
    </submittedName>
</protein>
<sequence length="190" mass="20886">MRRPTTSTRNPQCRTPRTPCRTATDVVARFAQGAKTVIVDSPPDQILELHDLIGAGTLRITGTSRVRITTSTPQQQTRSPAIVVTDAAQVQLEGHSRCYAYTTAIIEAFDDTQVEARNKTTVYAVDRAKVRATDEPTIYAYDQATIHADGHTTVHATDNSRILLHDNANVTAQRGVTIHGPARTNTRIRQ</sequence>
<reference evidence="1 2" key="2">
    <citation type="journal article" date="2022" name="Arch. Microbiol.">
        <title>Rhodococcus pseudokoreensis sp. nov. isolated from the rhizosphere of young M26 apple rootstocks.</title>
        <authorList>
            <person name="Kampfer P."/>
            <person name="Glaeser S.P."/>
            <person name="Blom J."/>
            <person name="Wolf J."/>
            <person name="Benning S."/>
            <person name="Schloter M."/>
            <person name="Neumann-Schaal M."/>
        </authorList>
    </citation>
    <scope>NUCLEOTIDE SEQUENCE [LARGE SCALE GENOMIC DNA]</scope>
    <source>
        <strain evidence="1 2">R79</strain>
    </source>
</reference>
<evidence type="ECO:0000313" key="2">
    <source>
        <dbReference type="Proteomes" id="UP000662986"/>
    </source>
</evidence>
<proteinExistence type="predicted"/>
<reference evidence="1 2" key="1">
    <citation type="journal article" date="2021" name="Microbiol. Resour. Announc.">
        <title>Complete Genome Sequences of Two Rhodococcus sp. Strains with Large and Linear Chromosomes, Isolated from Apple Rhizosphere.</title>
        <authorList>
            <person name="Benning S."/>
            <person name="Brugnone N."/>
            <person name="Siani R."/>
            <person name="Kublik S."/>
            <person name="Schloter M."/>
            <person name="Rad V."/>
        </authorList>
    </citation>
    <scope>NUCLEOTIDE SEQUENCE [LARGE SCALE GENOMIC DNA]</scope>
    <source>
        <strain evidence="1 2">R79</strain>
    </source>
</reference>
<keyword evidence="1" id="KW-0614">Plasmid</keyword>
<dbReference type="Proteomes" id="UP000662986">
    <property type="component" value="Plasmid unnamed2"/>
</dbReference>
<organism evidence="1 2">
    <name type="scientific">Rhodococcus pseudokoreensis</name>
    <dbReference type="NCBI Taxonomy" id="2811421"/>
    <lineage>
        <taxon>Bacteria</taxon>
        <taxon>Bacillati</taxon>
        <taxon>Actinomycetota</taxon>
        <taxon>Actinomycetes</taxon>
        <taxon>Mycobacteriales</taxon>
        <taxon>Nocardiaceae</taxon>
        <taxon>Rhodococcus</taxon>
    </lineage>
</organism>